<keyword evidence="3" id="KW-1185">Reference proteome</keyword>
<evidence type="ECO:0000313" key="2">
    <source>
        <dbReference type="EMBL" id="KIM34598.1"/>
    </source>
</evidence>
<dbReference type="InterPro" id="IPR040521">
    <property type="entry name" value="KDZ"/>
</dbReference>
<protein>
    <submittedName>
        <fullName evidence="2">Uncharacterized protein</fullName>
    </submittedName>
</protein>
<evidence type="ECO:0000256" key="1">
    <source>
        <dbReference type="SAM" id="MobiDB-lite"/>
    </source>
</evidence>
<accession>A0A0C2X9C4</accession>
<dbReference type="PANTHER" id="PTHR33104">
    <property type="entry name" value="SI:DKEY-29D5.2"/>
    <property type="match status" value="1"/>
</dbReference>
<name>A0A0C2X9C4_HEBCY</name>
<sequence>MTAQQPYASHVKSAREIKSKEPCEPLESSFRAISDSNMGSRVKDVTGVGAHACARHGAYAPGSMVNFQKGEKQANMDYSWSETLKTTHMLGIRRLYHIYDVNCIYMIDIARRFLEGARYLTMPDIVVEKAIGMFHVHGHQDSCFFRYASSFINGAAMVDGEILETLWSVLNRISPSLRTATLAHRSEVLDDHANDNNWKKIVDIPWTIINKYKRAVQNHRESLTYFETLSEAATEEQRHVWETEIQDAEERRVVTPAAMDVMAARIPKAPTMADKRKGMLLTDERGITGEIAWIMTGFKIEEQNRLSKRPTGAALRDLSKRRDDLDKALTRFNSEARKHLGLNAFNEIEGWEAEPEDDYEDEDDPLDPPEVNARYQRPEHAPVALPSAIPQGSPHRILLRGLREKELELRIGFTNDALAHIRATLGQQAFHYRRVLRVAHGKTPQTRARTTIKSVHRNLVLQARIYSRSRAALKRLDIDPEIFASHYQPLKKTDIHVNGTLTDPNR</sequence>
<evidence type="ECO:0000313" key="3">
    <source>
        <dbReference type="Proteomes" id="UP000053424"/>
    </source>
</evidence>
<reference evidence="2 3" key="1">
    <citation type="submission" date="2014-04" db="EMBL/GenBank/DDBJ databases">
        <authorList>
            <consortium name="DOE Joint Genome Institute"/>
            <person name="Kuo A."/>
            <person name="Gay G."/>
            <person name="Dore J."/>
            <person name="Kohler A."/>
            <person name="Nagy L.G."/>
            <person name="Floudas D."/>
            <person name="Copeland A."/>
            <person name="Barry K.W."/>
            <person name="Cichocki N."/>
            <person name="Veneault-Fourrey C."/>
            <person name="LaButti K."/>
            <person name="Lindquist E.A."/>
            <person name="Lipzen A."/>
            <person name="Lundell T."/>
            <person name="Morin E."/>
            <person name="Murat C."/>
            <person name="Sun H."/>
            <person name="Tunlid A."/>
            <person name="Henrissat B."/>
            <person name="Grigoriev I.V."/>
            <person name="Hibbett D.S."/>
            <person name="Martin F."/>
            <person name="Nordberg H.P."/>
            <person name="Cantor M.N."/>
            <person name="Hua S.X."/>
        </authorList>
    </citation>
    <scope>NUCLEOTIDE SEQUENCE [LARGE SCALE GENOMIC DNA]</scope>
    <source>
        <strain evidence="3">h7</strain>
    </source>
</reference>
<feature type="non-terminal residue" evidence="2">
    <location>
        <position position="1"/>
    </location>
</feature>
<dbReference type="EMBL" id="KN831917">
    <property type="protein sequence ID" value="KIM34598.1"/>
    <property type="molecule type" value="Genomic_DNA"/>
</dbReference>
<feature type="region of interest" description="Disordered" evidence="1">
    <location>
        <begin position="1"/>
        <end position="20"/>
    </location>
</feature>
<dbReference type="HOGENOM" id="CLU_003703_3_0_1"/>
<gene>
    <name evidence="2" type="ORF">M413DRAFT_168511</name>
</gene>
<dbReference type="Proteomes" id="UP000053424">
    <property type="component" value="Unassembled WGS sequence"/>
</dbReference>
<dbReference type="STRING" id="686832.A0A0C2X9C4"/>
<reference evidence="3" key="2">
    <citation type="submission" date="2015-01" db="EMBL/GenBank/DDBJ databases">
        <title>Evolutionary Origins and Diversification of the Mycorrhizal Mutualists.</title>
        <authorList>
            <consortium name="DOE Joint Genome Institute"/>
            <consortium name="Mycorrhizal Genomics Consortium"/>
            <person name="Kohler A."/>
            <person name="Kuo A."/>
            <person name="Nagy L.G."/>
            <person name="Floudas D."/>
            <person name="Copeland A."/>
            <person name="Barry K.W."/>
            <person name="Cichocki N."/>
            <person name="Veneault-Fourrey C."/>
            <person name="LaButti K."/>
            <person name="Lindquist E.A."/>
            <person name="Lipzen A."/>
            <person name="Lundell T."/>
            <person name="Morin E."/>
            <person name="Murat C."/>
            <person name="Riley R."/>
            <person name="Ohm R."/>
            <person name="Sun H."/>
            <person name="Tunlid A."/>
            <person name="Henrissat B."/>
            <person name="Grigoriev I.V."/>
            <person name="Hibbett D.S."/>
            <person name="Martin F."/>
        </authorList>
    </citation>
    <scope>NUCLEOTIDE SEQUENCE [LARGE SCALE GENOMIC DNA]</scope>
    <source>
        <strain evidence="3">h7</strain>
    </source>
</reference>
<dbReference type="OrthoDB" id="3143151at2759"/>
<proteinExistence type="predicted"/>
<dbReference type="AlphaFoldDB" id="A0A0C2X9C4"/>
<organism evidence="2 3">
    <name type="scientific">Hebeloma cylindrosporum</name>
    <dbReference type="NCBI Taxonomy" id="76867"/>
    <lineage>
        <taxon>Eukaryota</taxon>
        <taxon>Fungi</taxon>
        <taxon>Dikarya</taxon>
        <taxon>Basidiomycota</taxon>
        <taxon>Agaricomycotina</taxon>
        <taxon>Agaricomycetes</taxon>
        <taxon>Agaricomycetidae</taxon>
        <taxon>Agaricales</taxon>
        <taxon>Agaricineae</taxon>
        <taxon>Hymenogastraceae</taxon>
        <taxon>Hebeloma</taxon>
    </lineage>
</organism>
<dbReference type="PANTHER" id="PTHR33104:SF2">
    <property type="entry name" value="CXC3 LIKE CYSTEINE CLUSTER DOMAIN-CONTAINING PROTEIN"/>
    <property type="match status" value="1"/>
</dbReference>
<dbReference type="Pfam" id="PF18758">
    <property type="entry name" value="KDZ"/>
    <property type="match status" value="1"/>
</dbReference>